<keyword evidence="1" id="KW-0732">Signal</keyword>
<dbReference type="InterPro" id="IPR049712">
    <property type="entry name" value="Poly_export"/>
</dbReference>
<evidence type="ECO:0000313" key="4">
    <source>
        <dbReference type="EMBL" id="SFZ80652.1"/>
    </source>
</evidence>
<sequence length="239" mass="24617">MLPLVVVLGACSGASQMARPAASVESPEIAAGQSLGGGLRTVASLPNPVDSSGAAVQRIAANDVLAIDVFRVDELDHQAEVDGSGNVTLPLIGSVRAAGRTIPEFQADLKRLYGSRYLQNPEITVSMKSSAGQRVTVDGEVRSAGLYPTGANTTLLQVVALAGGLNAIADPSKVFVFRDVGAEKLVAQYDVAAIREGRRPDPRIAGGDVVVVFASGIRIFGQNLREALGLASSASGLLL</sequence>
<evidence type="ECO:0000313" key="5">
    <source>
        <dbReference type="Proteomes" id="UP000183447"/>
    </source>
</evidence>
<dbReference type="RefSeq" id="WP_177282325.1">
    <property type="nucleotide sequence ID" value="NZ_FPKU01000001.1"/>
</dbReference>
<dbReference type="Gene3D" id="3.10.560.10">
    <property type="entry name" value="Outer membrane lipoprotein wza domain like"/>
    <property type="match status" value="1"/>
</dbReference>
<name>A0A1K2HS83_9HYPH</name>
<evidence type="ECO:0000256" key="1">
    <source>
        <dbReference type="ARBA" id="ARBA00022729"/>
    </source>
</evidence>
<dbReference type="Proteomes" id="UP000183447">
    <property type="component" value="Unassembled WGS sequence"/>
</dbReference>
<protein>
    <submittedName>
        <fullName evidence="4">Polysaccharide export outer membrane protein</fullName>
    </submittedName>
</protein>
<dbReference type="EMBL" id="FPKU01000001">
    <property type="protein sequence ID" value="SFZ80652.1"/>
    <property type="molecule type" value="Genomic_DNA"/>
</dbReference>
<feature type="domain" description="Soluble ligand binding" evidence="3">
    <location>
        <begin position="134"/>
        <end position="179"/>
    </location>
</feature>
<accession>A0A1K2HS83</accession>
<dbReference type="PANTHER" id="PTHR33619">
    <property type="entry name" value="POLYSACCHARIDE EXPORT PROTEIN GFCE-RELATED"/>
    <property type="match status" value="1"/>
</dbReference>
<evidence type="ECO:0000259" key="2">
    <source>
        <dbReference type="Pfam" id="PF02563"/>
    </source>
</evidence>
<dbReference type="Pfam" id="PF10531">
    <property type="entry name" value="SLBB"/>
    <property type="match status" value="1"/>
</dbReference>
<dbReference type="Pfam" id="PF02563">
    <property type="entry name" value="Poly_export"/>
    <property type="match status" value="1"/>
</dbReference>
<keyword evidence="5" id="KW-1185">Reference proteome</keyword>
<dbReference type="PANTHER" id="PTHR33619:SF3">
    <property type="entry name" value="POLYSACCHARIDE EXPORT PROTEIN GFCE-RELATED"/>
    <property type="match status" value="1"/>
</dbReference>
<gene>
    <name evidence="4" type="ORF">SAMN02983003_0050</name>
</gene>
<dbReference type="InterPro" id="IPR019554">
    <property type="entry name" value="Soluble_ligand-bd"/>
</dbReference>
<dbReference type="GO" id="GO:0015159">
    <property type="term" value="F:polysaccharide transmembrane transporter activity"/>
    <property type="evidence" value="ECO:0007669"/>
    <property type="project" value="InterPro"/>
</dbReference>
<proteinExistence type="predicted"/>
<reference evidence="4 5" key="1">
    <citation type="submission" date="2016-11" db="EMBL/GenBank/DDBJ databases">
        <authorList>
            <person name="Jaros S."/>
            <person name="Januszkiewicz K."/>
            <person name="Wedrychowicz H."/>
        </authorList>
    </citation>
    <scope>NUCLEOTIDE SEQUENCE [LARGE SCALE GENOMIC DNA]</scope>
    <source>
        <strain evidence="4 5">ATCC 23634</strain>
    </source>
</reference>
<evidence type="ECO:0000259" key="3">
    <source>
        <dbReference type="Pfam" id="PF10531"/>
    </source>
</evidence>
<dbReference type="AlphaFoldDB" id="A0A1K2HS83"/>
<feature type="domain" description="Polysaccharide export protein N-terminal" evidence="2">
    <location>
        <begin position="57"/>
        <end position="127"/>
    </location>
</feature>
<organism evidence="4 5">
    <name type="scientific">Devosia enhydra</name>
    <dbReference type="NCBI Taxonomy" id="665118"/>
    <lineage>
        <taxon>Bacteria</taxon>
        <taxon>Pseudomonadati</taxon>
        <taxon>Pseudomonadota</taxon>
        <taxon>Alphaproteobacteria</taxon>
        <taxon>Hyphomicrobiales</taxon>
        <taxon>Devosiaceae</taxon>
        <taxon>Devosia</taxon>
    </lineage>
</organism>
<dbReference type="STRING" id="665118.SAMN02983003_0050"/>
<dbReference type="InterPro" id="IPR003715">
    <property type="entry name" value="Poly_export_N"/>
</dbReference>